<proteinExistence type="predicted"/>
<accession>A0A8J7GL26</accession>
<evidence type="ECO:0000313" key="5">
    <source>
        <dbReference type="EMBL" id="MBG6141891.1"/>
    </source>
</evidence>
<reference evidence="2" key="1">
    <citation type="submission" date="2020-11" db="EMBL/GenBank/DDBJ databases">
        <title>Sequencing the genomes of 1000 actinobacteria strains.</title>
        <authorList>
            <person name="Klenk H.-P."/>
        </authorList>
    </citation>
    <scope>NUCLEOTIDE SEQUENCE</scope>
    <source>
        <strain evidence="2">DSM 45356</strain>
    </source>
</reference>
<keyword evidence="6" id="KW-1185">Reference proteome</keyword>
<feature type="region of interest" description="Disordered" evidence="1">
    <location>
        <begin position="1"/>
        <end position="26"/>
    </location>
</feature>
<feature type="compositionally biased region" description="Polar residues" evidence="1">
    <location>
        <begin position="1"/>
        <end position="10"/>
    </location>
</feature>
<dbReference type="EMBL" id="JADOUF010000001">
    <property type="protein sequence ID" value="MBG6138668.1"/>
    <property type="molecule type" value="Genomic_DNA"/>
</dbReference>
<evidence type="ECO:0000313" key="2">
    <source>
        <dbReference type="EMBL" id="MBG6138668.1"/>
    </source>
</evidence>
<evidence type="ECO:0000256" key="1">
    <source>
        <dbReference type="SAM" id="MobiDB-lite"/>
    </source>
</evidence>
<evidence type="ECO:0000313" key="4">
    <source>
        <dbReference type="EMBL" id="MBG6141292.1"/>
    </source>
</evidence>
<dbReference type="AlphaFoldDB" id="A0A8J7GL26"/>
<comment type="caution">
    <text evidence="2">The sequence shown here is derived from an EMBL/GenBank/DDBJ whole genome shotgun (WGS) entry which is preliminary data.</text>
</comment>
<name>A0A8J7GL26_9ACTN</name>
<feature type="compositionally biased region" description="Low complexity" evidence="1">
    <location>
        <begin position="11"/>
        <end position="26"/>
    </location>
</feature>
<sequence>MLASTIQFSKNNQPHTTTHNTNTEPTITGIVDRYVAEGADCVLA</sequence>
<protein>
    <submittedName>
        <fullName evidence="2">Uncharacterized protein</fullName>
    </submittedName>
</protein>
<dbReference type="Proteomes" id="UP000622552">
    <property type="component" value="Unassembled WGS sequence"/>
</dbReference>
<dbReference type="EMBL" id="JADOUF010000001">
    <property type="protein sequence ID" value="MBG6141891.1"/>
    <property type="molecule type" value="Genomic_DNA"/>
</dbReference>
<evidence type="ECO:0000313" key="3">
    <source>
        <dbReference type="EMBL" id="MBG6139455.1"/>
    </source>
</evidence>
<dbReference type="EMBL" id="JADOUF010000001">
    <property type="protein sequence ID" value="MBG6141292.1"/>
    <property type="molecule type" value="Genomic_DNA"/>
</dbReference>
<gene>
    <name evidence="2" type="ORF">IW245_004862</name>
    <name evidence="3" type="ORF">IW245_005649</name>
    <name evidence="4" type="ORF">IW245_007486</name>
    <name evidence="5" type="ORF">IW245_008085</name>
</gene>
<evidence type="ECO:0000313" key="6">
    <source>
        <dbReference type="Proteomes" id="UP000622552"/>
    </source>
</evidence>
<organism evidence="2 6">
    <name type="scientific">Longispora fulva</name>
    <dbReference type="NCBI Taxonomy" id="619741"/>
    <lineage>
        <taxon>Bacteria</taxon>
        <taxon>Bacillati</taxon>
        <taxon>Actinomycetota</taxon>
        <taxon>Actinomycetes</taxon>
        <taxon>Micromonosporales</taxon>
        <taxon>Micromonosporaceae</taxon>
        <taxon>Longispora</taxon>
    </lineage>
</organism>
<dbReference type="EMBL" id="JADOUF010000001">
    <property type="protein sequence ID" value="MBG6139455.1"/>
    <property type="molecule type" value="Genomic_DNA"/>
</dbReference>